<gene>
    <name evidence="3" type="ORF">ACFFV7_33615</name>
</gene>
<dbReference type="PANTHER" id="PTHR11786">
    <property type="entry name" value="N-HYDROXYARYLAMINE O-ACETYLTRANSFERASE"/>
    <property type="match status" value="1"/>
</dbReference>
<evidence type="ECO:0000256" key="2">
    <source>
        <dbReference type="RuleBase" id="RU003452"/>
    </source>
</evidence>
<name>A0ABV5INT7_9ACTN</name>
<dbReference type="RefSeq" id="WP_189652938.1">
    <property type="nucleotide sequence ID" value="NZ_BMRC01000033.1"/>
</dbReference>
<sequence>MDESQVVRYLDRFGASRPVPPDVHGLRNLQLAHLKAVPFENLSIHLGEPISLEPDALFDKLVTRRRGGFCYEQNGLFAALLTALGYRVTLLAARVFGGGRPGPLFDHLALRVDLDEPWLVDVGFGDFADEPLRLRERGEQKDPVGVFRIVPAPGDQGDLDVLYNGEPGYRLTARPYELADFVPTCWWQSTSPDSHFTRSPVCSIRTAEGRTTISGRKLIVTRQGERAERILNENELLQAYREHFGVTLDRPPAAGA</sequence>
<dbReference type="InterPro" id="IPR001447">
    <property type="entry name" value="Arylamine_N-AcTrfase"/>
</dbReference>
<keyword evidence="4" id="KW-1185">Reference proteome</keyword>
<dbReference type="PANTHER" id="PTHR11786:SF0">
    <property type="entry name" value="ARYLAMINE N-ACETYLTRANSFERASE 4-RELATED"/>
    <property type="match status" value="1"/>
</dbReference>
<dbReference type="Proteomes" id="UP001589647">
    <property type="component" value="Unassembled WGS sequence"/>
</dbReference>
<dbReference type="InterPro" id="IPR038765">
    <property type="entry name" value="Papain-like_cys_pep_sf"/>
</dbReference>
<protein>
    <submittedName>
        <fullName evidence="3">Arylamine N-acetyltransferase</fullName>
    </submittedName>
</protein>
<organism evidence="3 4">
    <name type="scientific">Nonomuraea spiralis</name>
    <dbReference type="NCBI Taxonomy" id="46182"/>
    <lineage>
        <taxon>Bacteria</taxon>
        <taxon>Bacillati</taxon>
        <taxon>Actinomycetota</taxon>
        <taxon>Actinomycetes</taxon>
        <taxon>Streptosporangiales</taxon>
        <taxon>Streptosporangiaceae</taxon>
        <taxon>Nonomuraea</taxon>
    </lineage>
</organism>
<comment type="caution">
    <text evidence="3">The sequence shown here is derived from an EMBL/GenBank/DDBJ whole genome shotgun (WGS) entry which is preliminary data.</text>
</comment>
<dbReference type="EMBL" id="JBHMEI010000035">
    <property type="protein sequence ID" value="MFB9206173.1"/>
    <property type="molecule type" value="Genomic_DNA"/>
</dbReference>
<evidence type="ECO:0000256" key="1">
    <source>
        <dbReference type="ARBA" id="ARBA00006547"/>
    </source>
</evidence>
<dbReference type="Gene3D" id="3.30.2140.10">
    <property type="entry name" value="Arylamine N-acetyltransferase"/>
    <property type="match status" value="1"/>
</dbReference>
<dbReference type="SUPFAM" id="SSF54001">
    <property type="entry name" value="Cysteine proteinases"/>
    <property type="match status" value="1"/>
</dbReference>
<comment type="similarity">
    <text evidence="1 2">Belongs to the arylamine N-acetyltransferase family.</text>
</comment>
<dbReference type="PRINTS" id="PR01543">
    <property type="entry name" value="ANATRNSFRASE"/>
</dbReference>
<reference evidence="3 4" key="1">
    <citation type="submission" date="2024-09" db="EMBL/GenBank/DDBJ databases">
        <authorList>
            <person name="Sun Q."/>
            <person name="Mori K."/>
        </authorList>
    </citation>
    <scope>NUCLEOTIDE SEQUENCE [LARGE SCALE GENOMIC DNA]</scope>
    <source>
        <strain evidence="3 4">CCM 3426</strain>
    </source>
</reference>
<dbReference type="Gene3D" id="2.40.128.150">
    <property type="entry name" value="Cysteine proteinases"/>
    <property type="match status" value="1"/>
</dbReference>
<evidence type="ECO:0000313" key="4">
    <source>
        <dbReference type="Proteomes" id="UP001589647"/>
    </source>
</evidence>
<proteinExistence type="inferred from homology"/>
<accession>A0ABV5INT7</accession>
<evidence type="ECO:0000313" key="3">
    <source>
        <dbReference type="EMBL" id="MFB9206173.1"/>
    </source>
</evidence>
<dbReference type="Pfam" id="PF00797">
    <property type="entry name" value="Acetyltransf_2"/>
    <property type="match status" value="1"/>
</dbReference>